<dbReference type="EMBL" id="LRGB01004336">
    <property type="protein sequence ID" value="KZS02456.1"/>
    <property type="molecule type" value="Genomic_DNA"/>
</dbReference>
<feature type="non-terminal residue" evidence="1">
    <location>
        <position position="1"/>
    </location>
</feature>
<comment type="caution">
    <text evidence="1">The sequence shown here is derived from an EMBL/GenBank/DDBJ whole genome shotgun (WGS) entry which is preliminary data.</text>
</comment>
<evidence type="ECO:0000313" key="2">
    <source>
        <dbReference type="Proteomes" id="UP000076858"/>
    </source>
</evidence>
<dbReference type="Proteomes" id="UP000076858">
    <property type="component" value="Unassembled WGS sequence"/>
</dbReference>
<accession>A0A164JLB3</accession>
<keyword evidence="2" id="KW-1185">Reference proteome</keyword>
<organism evidence="1 2">
    <name type="scientific">Daphnia magna</name>
    <dbReference type="NCBI Taxonomy" id="35525"/>
    <lineage>
        <taxon>Eukaryota</taxon>
        <taxon>Metazoa</taxon>
        <taxon>Ecdysozoa</taxon>
        <taxon>Arthropoda</taxon>
        <taxon>Crustacea</taxon>
        <taxon>Branchiopoda</taxon>
        <taxon>Diplostraca</taxon>
        <taxon>Cladocera</taxon>
        <taxon>Anomopoda</taxon>
        <taxon>Daphniidae</taxon>
        <taxon>Daphnia</taxon>
    </lineage>
</organism>
<reference evidence="1 2" key="1">
    <citation type="submission" date="2016-03" db="EMBL/GenBank/DDBJ databases">
        <title>EvidentialGene: Evidence-directed Construction of Genes on Genomes.</title>
        <authorList>
            <person name="Gilbert D.G."/>
            <person name="Choi J.-H."/>
            <person name="Mockaitis K."/>
            <person name="Colbourne J."/>
            <person name="Pfrender M."/>
        </authorList>
    </citation>
    <scope>NUCLEOTIDE SEQUENCE [LARGE SCALE GENOMIC DNA]</scope>
    <source>
        <strain evidence="1 2">Xinb3</strain>
        <tissue evidence="1">Complete organism</tissue>
    </source>
</reference>
<protein>
    <submittedName>
        <fullName evidence="1">Uncharacterized protein</fullName>
    </submittedName>
</protein>
<proteinExistence type="predicted"/>
<evidence type="ECO:0000313" key="1">
    <source>
        <dbReference type="EMBL" id="KZS02456.1"/>
    </source>
</evidence>
<dbReference type="AlphaFoldDB" id="A0A164JLB3"/>
<name>A0A164JLB3_9CRUS</name>
<gene>
    <name evidence="1" type="ORF">APZ42_000498</name>
</gene>
<sequence>IRIQEYKNKKLVLLHLHHICGRRFLFEHVIFIDNKNTGFVIVFFCLSPLRLCV</sequence>